<sequence>MSTLVTILVLLVYAGGGIKFWSGFAQTNFSQNKLFLSLMWPVLIFNRNYRGNFIRALKG</sequence>
<comment type="caution">
    <text evidence="1">The sequence shown here is derived from an EMBL/GenBank/DDBJ whole genome shotgun (WGS) entry which is preliminary data.</text>
</comment>
<evidence type="ECO:0000313" key="1">
    <source>
        <dbReference type="EMBL" id="MCM1982751.1"/>
    </source>
</evidence>
<gene>
    <name evidence="1" type="ORF">QQ91_0007935</name>
</gene>
<reference evidence="1 2" key="1">
    <citation type="journal article" date="2015" name="Genome Announc.">
        <title>Draft Genome Sequence of Filamentous Marine Cyanobacterium Lyngbya confervoides Strain BDU141951.</title>
        <authorList>
            <person name="Chandrababunaidu M.M."/>
            <person name="Sen D."/>
            <person name="Tripathy S."/>
        </authorList>
    </citation>
    <scope>NUCLEOTIDE SEQUENCE [LARGE SCALE GENOMIC DNA]</scope>
    <source>
        <strain evidence="1 2">BDU141951</strain>
    </source>
</reference>
<keyword evidence="2" id="KW-1185">Reference proteome</keyword>
<dbReference type="RefSeq" id="WP_166274718.1">
    <property type="nucleotide sequence ID" value="NZ_JTHE03000044.1"/>
</dbReference>
<proteinExistence type="predicted"/>
<dbReference type="Proteomes" id="UP000031561">
    <property type="component" value="Unassembled WGS sequence"/>
</dbReference>
<accession>A0ABD4T2Y6</accession>
<evidence type="ECO:0000313" key="2">
    <source>
        <dbReference type="Proteomes" id="UP000031561"/>
    </source>
</evidence>
<name>A0ABD4T2Y6_9CYAN</name>
<protein>
    <submittedName>
        <fullName evidence="1">Uncharacterized protein</fullName>
    </submittedName>
</protein>
<dbReference type="EMBL" id="JTHE03000044">
    <property type="protein sequence ID" value="MCM1982751.1"/>
    <property type="molecule type" value="Genomic_DNA"/>
</dbReference>
<dbReference type="AlphaFoldDB" id="A0ABD4T2Y6"/>
<organism evidence="1 2">
    <name type="scientific">Lyngbya confervoides BDU141951</name>
    <dbReference type="NCBI Taxonomy" id="1574623"/>
    <lineage>
        <taxon>Bacteria</taxon>
        <taxon>Bacillati</taxon>
        <taxon>Cyanobacteriota</taxon>
        <taxon>Cyanophyceae</taxon>
        <taxon>Oscillatoriophycideae</taxon>
        <taxon>Oscillatoriales</taxon>
        <taxon>Microcoleaceae</taxon>
        <taxon>Lyngbya</taxon>
    </lineage>
</organism>